<feature type="non-terminal residue" evidence="1">
    <location>
        <position position="1"/>
    </location>
</feature>
<accession>A0ACC8ELH3</accession>
<organism evidence="1 2">
    <name type="scientific">Cenococcum geophilum 1.58</name>
    <dbReference type="NCBI Taxonomy" id="794803"/>
    <lineage>
        <taxon>Eukaryota</taxon>
        <taxon>Fungi</taxon>
        <taxon>Dikarya</taxon>
        <taxon>Ascomycota</taxon>
        <taxon>Pezizomycotina</taxon>
        <taxon>Dothideomycetes</taxon>
        <taxon>Pleosporomycetidae</taxon>
        <taxon>Gloniales</taxon>
        <taxon>Gloniaceae</taxon>
        <taxon>Cenococcum</taxon>
    </lineage>
</organism>
<keyword evidence="2" id="KW-1185">Reference proteome</keyword>
<protein>
    <submittedName>
        <fullName evidence="1">Uncharacterized protein</fullName>
    </submittedName>
</protein>
<evidence type="ECO:0000313" key="1">
    <source>
        <dbReference type="EMBL" id="OCK87013.1"/>
    </source>
</evidence>
<reference evidence="1 2" key="1">
    <citation type="journal article" date="2016" name="Nat. Commun.">
        <title>Ectomycorrhizal ecology is imprinted in the genome of the dominant symbiotic fungus Cenococcum geophilum.</title>
        <authorList>
            <consortium name="DOE Joint Genome Institute"/>
            <person name="Peter M."/>
            <person name="Kohler A."/>
            <person name="Ohm R.A."/>
            <person name="Kuo A."/>
            <person name="Krutzmann J."/>
            <person name="Morin E."/>
            <person name="Arend M."/>
            <person name="Barry K.W."/>
            <person name="Binder M."/>
            <person name="Choi C."/>
            <person name="Clum A."/>
            <person name="Copeland A."/>
            <person name="Grisel N."/>
            <person name="Haridas S."/>
            <person name="Kipfer T."/>
            <person name="LaButti K."/>
            <person name="Lindquist E."/>
            <person name="Lipzen A."/>
            <person name="Maire R."/>
            <person name="Meier B."/>
            <person name="Mihaltcheva S."/>
            <person name="Molinier V."/>
            <person name="Murat C."/>
            <person name="Poggeler S."/>
            <person name="Quandt C.A."/>
            <person name="Sperisen C."/>
            <person name="Tritt A."/>
            <person name="Tisserant E."/>
            <person name="Crous P.W."/>
            <person name="Henrissat B."/>
            <person name="Nehls U."/>
            <person name="Egli S."/>
            <person name="Spatafora J.W."/>
            <person name="Grigoriev I.V."/>
            <person name="Martin F.M."/>
        </authorList>
    </citation>
    <scope>NUCLEOTIDE SEQUENCE [LARGE SCALE GENOMIC DNA]</scope>
    <source>
        <strain evidence="1 2">1.58</strain>
    </source>
</reference>
<dbReference type="EMBL" id="KV748276">
    <property type="protein sequence ID" value="OCK87013.1"/>
    <property type="molecule type" value="Genomic_DNA"/>
</dbReference>
<feature type="non-terminal residue" evidence="1">
    <location>
        <position position="109"/>
    </location>
</feature>
<dbReference type="Proteomes" id="UP000250078">
    <property type="component" value="Unassembled WGS sequence"/>
</dbReference>
<evidence type="ECO:0000313" key="2">
    <source>
        <dbReference type="Proteomes" id="UP000250078"/>
    </source>
</evidence>
<sequence length="109" mass="12560">VTGISTKHIGNLLKKAVENGWRADWVLLDDHLKDKPRRGRKKKITPDLEQRVVNAVTCDRYGREKSTRRIAREIGLSPSAVRIILKRHGFRKTKPTRKPGLTPAMRNER</sequence>
<proteinExistence type="predicted"/>
<gene>
    <name evidence="1" type="ORF">K441DRAFT_508522</name>
</gene>
<name>A0ACC8ELH3_9PEZI</name>